<evidence type="ECO:0000256" key="1">
    <source>
        <dbReference type="SAM" id="MobiDB-lite"/>
    </source>
</evidence>
<name>A0ABZ2AYK4_9TREE</name>
<sequence>MTTYKTEGNLLFSLFECCALSHNSRNQRINILSENPVVANISPAAMAVKTPEDRRRRHEWRAYQSSTEG</sequence>
<organism evidence="2 3">
    <name type="scientific">Cryptococcus decagattii</name>
    <dbReference type="NCBI Taxonomy" id="1859122"/>
    <lineage>
        <taxon>Eukaryota</taxon>
        <taxon>Fungi</taxon>
        <taxon>Dikarya</taxon>
        <taxon>Basidiomycota</taxon>
        <taxon>Agaricomycotina</taxon>
        <taxon>Tremellomycetes</taxon>
        <taxon>Tremellales</taxon>
        <taxon>Cryptococcaceae</taxon>
        <taxon>Cryptococcus</taxon>
        <taxon>Cryptococcus gattii species complex</taxon>
    </lineage>
</organism>
<proteinExistence type="predicted"/>
<reference evidence="2 3" key="1">
    <citation type="submission" date="2024-01" db="EMBL/GenBank/DDBJ databases">
        <title>Comparative genomics of Cryptococcus and Kwoniella reveals pathogenesis evolution and contrasting modes of karyotype evolution via chromosome fusion or intercentromeric recombination.</title>
        <authorList>
            <person name="Coelho M.A."/>
            <person name="David-Palma M."/>
            <person name="Shea T."/>
            <person name="Bowers K."/>
            <person name="McGinley-Smith S."/>
            <person name="Mohammad A.W."/>
            <person name="Gnirke A."/>
            <person name="Yurkov A.M."/>
            <person name="Nowrousian M."/>
            <person name="Sun S."/>
            <person name="Cuomo C.A."/>
            <person name="Heitman J."/>
        </authorList>
    </citation>
    <scope>NUCLEOTIDE SEQUENCE [LARGE SCALE GENOMIC DNA]</scope>
    <source>
        <strain evidence="2 3">7685027</strain>
    </source>
</reference>
<feature type="region of interest" description="Disordered" evidence="1">
    <location>
        <begin position="48"/>
        <end position="69"/>
    </location>
</feature>
<protein>
    <submittedName>
        <fullName evidence="2">Uncharacterized protein</fullName>
    </submittedName>
</protein>
<gene>
    <name evidence="2" type="ORF">IAS62_004854</name>
</gene>
<accession>A0ABZ2AYK4</accession>
<dbReference type="EMBL" id="CP143813">
    <property type="protein sequence ID" value="WVO23499.1"/>
    <property type="molecule type" value="Genomic_DNA"/>
</dbReference>
<dbReference type="Proteomes" id="UP001432216">
    <property type="component" value="Chromosome 8"/>
</dbReference>
<dbReference type="GeneID" id="89991625"/>
<keyword evidence="3" id="KW-1185">Reference proteome</keyword>
<dbReference type="RefSeq" id="XP_064722738.1">
    <property type="nucleotide sequence ID" value="XM_064866666.1"/>
</dbReference>
<evidence type="ECO:0000313" key="3">
    <source>
        <dbReference type="Proteomes" id="UP001432216"/>
    </source>
</evidence>
<evidence type="ECO:0000313" key="2">
    <source>
        <dbReference type="EMBL" id="WVO23499.1"/>
    </source>
</evidence>